<dbReference type="EMBL" id="OVEO01000015">
    <property type="protein sequence ID" value="SPR00840.1"/>
    <property type="molecule type" value="Genomic_DNA"/>
</dbReference>
<name>A0A3P3YM29_PLABS</name>
<accession>A0A3P3YM29</accession>
<reference evidence="1 2" key="1">
    <citation type="submission" date="2018-03" db="EMBL/GenBank/DDBJ databases">
        <authorList>
            <person name="Fogelqvist J."/>
        </authorList>
    </citation>
    <scope>NUCLEOTIDE SEQUENCE [LARGE SCALE GENOMIC DNA]</scope>
</reference>
<gene>
    <name evidence="1" type="ORF">PLBR_LOCUS8055</name>
</gene>
<sequence>MHAIKAGALGFVAGLAIRELIECWRRRHRPSPRVVASSTVAPLAPAATACLSGTAMPGRLHPWERVRESVLRLMSAINIPDMSRVLAAHDLIPAPVDVMLLRFTLSLHLLIGVRVQLTMGTLLPDLKQLDALLQLEKVVALIVINVYWWRNPLDRILAMIRIRGTPVIENCAESFDGLAFRGILAMMCAQHATYPVQSSSAYAQKAGKMVGPSN</sequence>
<evidence type="ECO:0000313" key="1">
    <source>
        <dbReference type="EMBL" id="SPR00840.1"/>
    </source>
</evidence>
<dbReference type="InterPro" id="IPR015421">
    <property type="entry name" value="PyrdxlP-dep_Trfase_major"/>
</dbReference>
<organism evidence="1 2">
    <name type="scientific">Plasmodiophora brassicae</name>
    <name type="common">Clubroot disease agent</name>
    <dbReference type="NCBI Taxonomy" id="37360"/>
    <lineage>
        <taxon>Eukaryota</taxon>
        <taxon>Sar</taxon>
        <taxon>Rhizaria</taxon>
        <taxon>Endomyxa</taxon>
        <taxon>Phytomyxea</taxon>
        <taxon>Plasmodiophorida</taxon>
        <taxon>Plasmodiophoridae</taxon>
        <taxon>Plasmodiophora</taxon>
    </lineage>
</organism>
<protein>
    <submittedName>
        <fullName evidence="1">Uncharacterized protein</fullName>
    </submittedName>
</protein>
<dbReference type="AlphaFoldDB" id="A0A3P3YM29"/>
<evidence type="ECO:0000313" key="2">
    <source>
        <dbReference type="Proteomes" id="UP000290189"/>
    </source>
</evidence>
<proteinExistence type="predicted"/>
<dbReference type="Gene3D" id="3.40.640.10">
    <property type="entry name" value="Type I PLP-dependent aspartate aminotransferase-like (Major domain)"/>
    <property type="match status" value="1"/>
</dbReference>
<dbReference type="Proteomes" id="UP000290189">
    <property type="component" value="Unassembled WGS sequence"/>
</dbReference>
<geneLocation type="mitochondrion" evidence="1"/>
<keyword evidence="1" id="KW-0496">Mitochondrion</keyword>